<feature type="domain" description="GmrSD restriction endonucleases N-terminal" evidence="1">
    <location>
        <begin position="8"/>
        <end position="261"/>
    </location>
</feature>
<dbReference type="Pfam" id="PF03235">
    <property type="entry name" value="GmrSD_N"/>
    <property type="match status" value="1"/>
</dbReference>
<gene>
    <name evidence="2" type="ORF">V4C55_33625</name>
</gene>
<organism evidence="2 3">
    <name type="scientific">Paraburkholderia sabiae</name>
    <dbReference type="NCBI Taxonomy" id="273251"/>
    <lineage>
        <taxon>Bacteria</taxon>
        <taxon>Pseudomonadati</taxon>
        <taxon>Pseudomonadota</taxon>
        <taxon>Betaproteobacteria</taxon>
        <taxon>Burkholderiales</taxon>
        <taxon>Burkholderiaceae</taxon>
        <taxon>Paraburkholderia</taxon>
    </lineage>
</organism>
<reference evidence="2 3" key="1">
    <citation type="submission" date="2024-01" db="EMBL/GenBank/DDBJ databases">
        <title>The diversity of rhizobia nodulating Mimosa spp. in eleven states of Brazil covering several biomes is determined by host plant, location, and edaphic factors.</title>
        <authorList>
            <person name="Rouws L."/>
            <person name="Barauna A."/>
            <person name="Beukes C."/>
            <person name="De Faria S.M."/>
            <person name="Gross E."/>
            <person name="Dos Reis Junior F.B."/>
            <person name="Simon M."/>
            <person name="Maluk M."/>
            <person name="Odee D.W."/>
            <person name="Kenicer G."/>
            <person name="Young J.P.W."/>
            <person name="Reis V.M."/>
            <person name="Zilli J."/>
            <person name="James E.K."/>
        </authorList>
    </citation>
    <scope>NUCLEOTIDE SEQUENCE [LARGE SCALE GENOMIC DNA]</scope>
    <source>
        <strain evidence="2 3">JPY77</strain>
    </source>
</reference>
<protein>
    <submittedName>
        <fullName evidence="2">DUF262 domain-containing protein</fullName>
    </submittedName>
</protein>
<dbReference type="RefSeq" id="WP_201647934.1">
    <property type="nucleotide sequence ID" value="NZ_CAJHCS010000001.1"/>
</dbReference>
<dbReference type="InterPro" id="IPR004919">
    <property type="entry name" value="GmrSD_N"/>
</dbReference>
<evidence type="ECO:0000313" key="3">
    <source>
        <dbReference type="Proteomes" id="UP001494588"/>
    </source>
</evidence>
<accession>A0ABU9QMF7</accession>
<comment type="caution">
    <text evidence="2">The sequence shown here is derived from an EMBL/GenBank/DDBJ whole genome shotgun (WGS) entry which is preliminary data.</text>
</comment>
<dbReference type="EMBL" id="JAZHGC010000039">
    <property type="protein sequence ID" value="MEM5290670.1"/>
    <property type="molecule type" value="Genomic_DNA"/>
</dbReference>
<evidence type="ECO:0000259" key="1">
    <source>
        <dbReference type="Pfam" id="PF03235"/>
    </source>
</evidence>
<proteinExistence type="predicted"/>
<name>A0ABU9QMF7_9BURK</name>
<dbReference type="Proteomes" id="UP001494588">
    <property type="component" value="Unassembled WGS sequence"/>
</dbReference>
<evidence type="ECO:0000313" key="2">
    <source>
        <dbReference type="EMBL" id="MEM5290670.1"/>
    </source>
</evidence>
<dbReference type="PANTHER" id="PTHR37292:SF2">
    <property type="entry name" value="DUF262 DOMAIN-CONTAINING PROTEIN"/>
    <property type="match status" value="1"/>
</dbReference>
<sequence length="570" mass="64868">MAKAEASVEELVAMIERGDLRLPEMQRQYVWRSTRVRDLLDSLYRGYPSGAILLWETDEEVPERKFSVSQGKTPYKSTRLLLDGQQRLTSLSAVIRGEPVTVRGRQKPIELLFNLEHPDRLAFVMEVNEDEEDEDEDDGIIQLKDVDDSTEDELQKRINQMLFVVATKKIAALPQWVKVSDVFRADSDAEFLLAAGVQGFDDPRYKKYSERLAKLRAIRKYAYRMDVLGRDLSYDEVTEIFVRVNSLGAKLRSSDLALAQITARWRNSLELFLKFQQSCKGHGFDLDLGLHLRNLMVFASGQSRFLTVGRYDAAALQLAWKECCKGMEYAMNFLRSNVGIDSPALLASPFLMIVVAYFGHVRKYKVGVKESKQLRYWVLAANAKGRFSRGSSETLLDQDIATLRDGGKVDELVDRLRLQVGRLDITSGELEGRNQRSALFKTMFLAFRASGAKDWLSDLAIEIDHTGAQHRLQFHHIFPKVQLKNHYSVREVDDIANLAFIGGKTNRVILDKPPVKYLPSLIEQRGKSTFEAQSIPLKANLLEIESYRDFLSARRTKIAATLNAFLDGEL</sequence>
<dbReference type="PANTHER" id="PTHR37292">
    <property type="entry name" value="VNG6097C"/>
    <property type="match status" value="1"/>
</dbReference>
<keyword evidence="3" id="KW-1185">Reference proteome</keyword>